<dbReference type="EMBL" id="WWCX01000001">
    <property type="protein sequence ID" value="MYM92676.1"/>
    <property type="molecule type" value="Genomic_DNA"/>
</dbReference>
<protein>
    <submittedName>
        <fullName evidence="1">Uncharacterized protein</fullName>
    </submittedName>
</protein>
<name>A0A845GHA6_9BURK</name>
<organism evidence="1 2">
    <name type="scientific">Duganella vulcania</name>
    <dbReference type="NCBI Taxonomy" id="2692166"/>
    <lineage>
        <taxon>Bacteria</taxon>
        <taxon>Pseudomonadati</taxon>
        <taxon>Pseudomonadota</taxon>
        <taxon>Betaproteobacteria</taxon>
        <taxon>Burkholderiales</taxon>
        <taxon>Oxalobacteraceae</taxon>
        <taxon>Telluria group</taxon>
        <taxon>Duganella</taxon>
    </lineage>
</organism>
<accession>A0A845GHA6</accession>
<sequence length="172" mass="19209">MTTTTRAVGHATLTLKQLAPSVSAAFSPNLHSWMRAKAHFYKGGGVLQTVYRVKPDTKLAKEFGAGTLMIGFPEDPTEKGFVGVRLMSVLCQGTKAGDYYYLGMAPMLEEVEGFWDQYLKVGRCAIDPEHKEGFMADRYSMDGDVRTCRWCGAKHERVLTPRTVFDETWKSA</sequence>
<evidence type="ECO:0000313" key="1">
    <source>
        <dbReference type="EMBL" id="MYM92676.1"/>
    </source>
</evidence>
<reference evidence="1" key="1">
    <citation type="submission" date="2019-12" db="EMBL/GenBank/DDBJ databases">
        <title>Novel species isolated from a subtropical stream in China.</title>
        <authorList>
            <person name="Lu H."/>
        </authorList>
    </citation>
    <scope>NUCLEOTIDE SEQUENCE [LARGE SCALE GENOMIC DNA]</scope>
    <source>
        <strain evidence="1">FT81W</strain>
    </source>
</reference>
<evidence type="ECO:0000313" key="2">
    <source>
        <dbReference type="Proteomes" id="UP000447355"/>
    </source>
</evidence>
<dbReference type="RefSeq" id="WP_161081934.1">
    <property type="nucleotide sequence ID" value="NZ_WWCX01000001.1"/>
</dbReference>
<dbReference type="AlphaFoldDB" id="A0A845GHA6"/>
<proteinExistence type="predicted"/>
<gene>
    <name evidence="1" type="ORF">GTP90_02235</name>
</gene>
<comment type="caution">
    <text evidence="1">The sequence shown here is derived from an EMBL/GenBank/DDBJ whole genome shotgun (WGS) entry which is preliminary data.</text>
</comment>
<dbReference type="Proteomes" id="UP000447355">
    <property type="component" value="Unassembled WGS sequence"/>
</dbReference>